<dbReference type="InterPro" id="IPR050553">
    <property type="entry name" value="Thioredoxin_ResA/DsbE_sf"/>
</dbReference>
<dbReference type="InterPro" id="IPR013766">
    <property type="entry name" value="Thioredoxin_domain"/>
</dbReference>
<dbReference type="PANTHER" id="PTHR42852">
    <property type="entry name" value="THIOL:DISULFIDE INTERCHANGE PROTEIN DSBE"/>
    <property type="match status" value="1"/>
</dbReference>
<evidence type="ECO:0000256" key="1">
    <source>
        <dbReference type="ARBA" id="ARBA00004196"/>
    </source>
</evidence>
<evidence type="ECO:0000256" key="2">
    <source>
        <dbReference type="ARBA" id="ARBA00022748"/>
    </source>
</evidence>
<dbReference type="OrthoDB" id="743079at2"/>
<name>A0A4S1DU53_9FLAO</name>
<dbReference type="AlphaFoldDB" id="A0A4S1DU53"/>
<feature type="domain" description="Thioredoxin" evidence="6">
    <location>
        <begin position="331"/>
        <end position="475"/>
    </location>
</feature>
<proteinExistence type="predicted"/>
<dbReference type="CDD" id="cd02966">
    <property type="entry name" value="TlpA_like_family"/>
    <property type="match status" value="1"/>
</dbReference>
<dbReference type="Proteomes" id="UP000307602">
    <property type="component" value="Unassembled WGS sequence"/>
</dbReference>
<dbReference type="InterPro" id="IPR013740">
    <property type="entry name" value="Redoxin"/>
</dbReference>
<comment type="caution">
    <text evidence="7">The sequence shown here is derived from an EMBL/GenBank/DDBJ whole genome shotgun (WGS) entry which is preliminary data.</text>
</comment>
<keyword evidence="4" id="KW-0676">Redox-active center</keyword>
<evidence type="ECO:0000259" key="6">
    <source>
        <dbReference type="PROSITE" id="PS51352"/>
    </source>
</evidence>
<gene>
    <name evidence="7" type="ORF">EM932_17385</name>
</gene>
<evidence type="ECO:0000313" key="8">
    <source>
        <dbReference type="Proteomes" id="UP000307602"/>
    </source>
</evidence>
<dbReference type="EMBL" id="SRSO01000030">
    <property type="protein sequence ID" value="TGV00958.1"/>
    <property type="molecule type" value="Genomic_DNA"/>
</dbReference>
<keyword evidence="5" id="KW-0472">Membrane</keyword>
<keyword evidence="5" id="KW-0812">Transmembrane</keyword>
<evidence type="ECO:0000313" key="7">
    <source>
        <dbReference type="EMBL" id="TGV00958.1"/>
    </source>
</evidence>
<comment type="subcellular location">
    <subcellularLocation>
        <location evidence="1">Cell envelope</location>
    </subcellularLocation>
</comment>
<evidence type="ECO:0000256" key="3">
    <source>
        <dbReference type="ARBA" id="ARBA00023157"/>
    </source>
</evidence>
<keyword evidence="3" id="KW-1015">Disulfide bond</keyword>
<keyword evidence="2" id="KW-0201">Cytochrome c-type biogenesis</keyword>
<organism evidence="7 8">
    <name type="scientific">Flavivirga rizhaonensis</name>
    <dbReference type="NCBI Taxonomy" id="2559571"/>
    <lineage>
        <taxon>Bacteria</taxon>
        <taxon>Pseudomonadati</taxon>
        <taxon>Bacteroidota</taxon>
        <taxon>Flavobacteriia</taxon>
        <taxon>Flavobacteriales</taxon>
        <taxon>Flavobacteriaceae</taxon>
        <taxon>Flavivirga</taxon>
    </lineage>
</organism>
<feature type="transmembrane region" description="Helical" evidence="5">
    <location>
        <begin position="12"/>
        <end position="30"/>
    </location>
</feature>
<reference evidence="7 8" key="1">
    <citation type="submission" date="2019-04" db="EMBL/GenBank/DDBJ databases">
        <authorList>
            <person name="Liu A."/>
        </authorList>
    </citation>
    <scope>NUCLEOTIDE SEQUENCE [LARGE SCALE GENOMIC DNA]</scope>
    <source>
        <strain evidence="7 8">RZ03</strain>
    </source>
</reference>
<dbReference type="Pfam" id="PF08534">
    <property type="entry name" value="Redoxin"/>
    <property type="match status" value="1"/>
</dbReference>
<protein>
    <submittedName>
        <fullName evidence="7">TlpA family protein disulfide reductase</fullName>
    </submittedName>
</protein>
<dbReference type="PROSITE" id="PS51352">
    <property type="entry name" value="THIOREDOXIN_2"/>
    <property type="match status" value="1"/>
</dbReference>
<dbReference type="GO" id="GO:0030313">
    <property type="term" value="C:cell envelope"/>
    <property type="evidence" value="ECO:0007669"/>
    <property type="project" value="UniProtKB-SubCell"/>
</dbReference>
<keyword evidence="5" id="KW-1133">Transmembrane helix</keyword>
<dbReference type="GO" id="GO:0017004">
    <property type="term" value="P:cytochrome complex assembly"/>
    <property type="evidence" value="ECO:0007669"/>
    <property type="project" value="UniProtKB-KW"/>
</dbReference>
<dbReference type="PANTHER" id="PTHR42852:SF6">
    <property type="entry name" value="THIOL:DISULFIDE INTERCHANGE PROTEIN DSBE"/>
    <property type="match status" value="1"/>
</dbReference>
<evidence type="ECO:0000256" key="4">
    <source>
        <dbReference type="ARBA" id="ARBA00023284"/>
    </source>
</evidence>
<sequence>MTLYKKRKISQNLVTITMTFNIMILVALLTSCNQKTIDYAILSGNVKNSDNTKITIYGVSKTETANYLKEIEVDQNGIFSDTIYLKTPGHYIFFNEYIYIEPGNNLNVSFDAKRPRETQKYSGNGAVINNYLVAKRLKEKELIPKRSEYAKLDETKYIALFSNMKSELQKLLASLKQTHPKFYESELKNLEYDYLYKLYSYESYHRAFTDNKTFKPSAKITDILNTIDYDNALDYGFSGAYRLLSLRNFLNYDFYPQVTDLDHKDTIAKVFSAIKSLKSENIKNGLASDMKKFMNPTIENIEALNTGIMEMVTDSITRVEVIEKYNIAKRLTKGQKAPSFSYENFKGGTTSLDDLKGTYVYIDMWATWCGPCKRQIPFLEKIEKQYHDKNIAFVSISIDSDKEAWKKFVADKQLGGIQLLAEGAWKASVMTDYDIDGVPRFMLFDPEGKIVTVNAPLPSDPELSEILDNLLIEKI</sequence>
<accession>A0A4S1DU53</accession>
<evidence type="ECO:0000256" key="5">
    <source>
        <dbReference type="SAM" id="Phobius"/>
    </source>
</evidence>
<dbReference type="PROSITE" id="PS51257">
    <property type="entry name" value="PROKAR_LIPOPROTEIN"/>
    <property type="match status" value="1"/>
</dbReference>
<dbReference type="GO" id="GO:0016491">
    <property type="term" value="F:oxidoreductase activity"/>
    <property type="evidence" value="ECO:0007669"/>
    <property type="project" value="InterPro"/>
</dbReference>
<dbReference type="InterPro" id="IPR036249">
    <property type="entry name" value="Thioredoxin-like_sf"/>
</dbReference>
<dbReference type="SUPFAM" id="SSF52833">
    <property type="entry name" value="Thioredoxin-like"/>
    <property type="match status" value="1"/>
</dbReference>
<keyword evidence="8" id="KW-1185">Reference proteome</keyword>
<dbReference type="Gene3D" id="3.40.30.10">
    <property type="entry name" value="Glutaredoxin"/>
    <property type="match status" value="1"/>
</dbReference>